<dbReference type="EMBL" id="UOFF01000151">
    <property type="protein sequence ID" value="VAW55961.1"/>
    <property type="molecule type" value="Genomic_DNA"/>
</dbReference>
<dbReference type="AlphaFoldDB" id="A0A3B0WKX4"/>
<sequence length="44" mass="5168">MENKRRLLDLVRDQIRVRHCSIRTEASYTQNVINLGVISVIFLP</sequence>
<reference evidence="1" key="1">
    <citation type="submission" date="2018-06" db="EMBL/GenBank/DDBJ databases">
        <authorList>
            <person name="Zhirakovskaya E."/>
        </authorList>
    </citation>
    <scope>NUCLEOTIDE SEQUENCE</scope>
</reference>
<gene>
    <name evidence="1" type="ORF">MNBD_GAMMA07-1716</name>
</gene>
<name>A0A3B0WKX4_9ZZZZ</name>
<organism evidence="1">
    <name type="scientific">hydrothermal vent metagenome</name>
    <dbReference type="NCBI Taxonomy" id="652676"/>
    <lineage>
        <taxon>unclassified sequences</taxon>
        <taxon>metagenomes</taxon>
        <taxon>ecological metagenomes</taxon>
    </lineage>
</organism>
<accession>A0A3B0WKX4</accession>
<evidence type="ECO:0000313" key="1">
    <source>
        <dbReference type="EMBL" id="VAW55961.1"/>
    </source>
</evidence>
<protein>
    <submittedName>
        <fullName evidence="1">Uncharacterized protein</fullName>
    </submittedName>
</protein>
<proteinExistence type="predicted"/>